<comment type="cofactor">
    <cofactor evidence="5">
        <name>pyridoxal 5'-phosphate</name>
        <dbReference type="ChEBI" id="CHEBI:597326"/>
    </cofactor>
    <text evidence="5">Binds 1 pyridoxal phosphate per subunit.</text>
</comment>
<keyword evidence="4 5" id="KW-0663">Pyridoxal phosphate</keyword>
<comment type="catalytic activity">
    <reaction evidence="5">
        <text>N(2)-acetyl-L-ornithine + 2-oxoglutarate = N-acetyl-L-glutamate 5-semialdehyde + L-glutamate</text>
        <dbReference type="Rhea" id="RHEA:18049"/>
        <dbReference type="ChEBI" id="CHEBI:16810"/>
        <dbReference type="ChEBI" id="CHEBI:29123"/>
        <dbReference type="ChEBI" id="CHEBI:29985"/>
        <dbReference type="ChEBI" id="CHEBI:57805"/>
        <dbReference type="EC" id="2.6.1.11"/>
    </reaction>
</comment>
<keyword evidence="7" id="KW-1185">Reference proteome</keyword>
<feature type="binding site" evidence="5">
    <location>
        <position position="264"/>
    </location>
    <ligand>
        <name>N(2)-acetyl-L-ornithine</name>
        <dbReference type="ChEBI" id="CHEBI:57805"/>
    </ligand>
</feature>
<comment type="pathway">
    <text evidence="5">Amino-acid biosynthesis; L-arginine biosynthesis; N(2)-acetyl-L-ornithine from L-glutamate: step 4/4.</text>
</comment>
<proteinExistence type="inferred from homology"/>
<comment type="similarity">
    <text evidence="5">Belongs to the class-III pyridoxal-phosphate-dependent aminotransferase family. ArgD subfamily.</text>
</comment>
<feature type="binding site" evidence="5">
    <location>
        <begin position="207"/>
        <end position="210"/>
    </location>
    <ligand>
        <name>pyridoxal 5'-phosphate</name>
        <dbReference type="ChEBI" id="CHEBI:597326"/>
    </ligand>
</feature>
<keyword evidence="1 5" id="KW-0032">Aminotransferase</keyword>
<keyword evidence="3 5" id="KW-0808">Transferase</keyword>
<comment type="caution">
    <text evidence="6">The sequence shown here is derived from an EMBL/GenBank/DDBJ whole genome shotgun (WGS) entry which is preliminary data.</text>
</comment>
<dbReference type="GO" id="GO:0006526">
    <property type="term" value="P:L-arginine biosynthetic process"/>
    <property type="evidence" value="ECO:0007669"/>
    <property type="project" value="UniProtKB-UniRule"/>
</dbReference>
<evidence type="ECO:0000256" key="2">
    <source>
        <dbReference type="ARBA" id="ARBA00022605"/>
    </source>
</evidence>
<dbReference type="NCBIfam" id="TIGR00707">
    <property type="entry name" value="argD"/>
    <property type="match status" value="1"/>
</dbReference>
<dbReference type="RefSeq" id="WP_213366068.1">
    <property type="nucleotide sequence ID" value="NZ_QTKX01000001.1"/>
</dbReference>
<dbReference type="EMBL" id="QTKX01000001">
    <property type="protein sequence ID" value="MBS8263063.1"/>
    <property type="molecule type" value="Genomic_DNA"/>
</dbReference>
<evidence type="ECO:0000256" key="5">
    <source>
        <dbReference type="HAMAP-Rule" id="MF_01107"/>
    </source>
</evidence>
<keyword evidence="5" id="KW-0055">Arginine biosynthesis</keyword>
<feature type="binding site" evidence="5">
    <location>
        <begin position="95"/>
        <end position="96"/>
    </location>
    <ligand>
        <name>pyridoxal 5'-phosphate</name>
        <dbReference type="ChEBI" id="CHEBI:597326"/>
    </ligand>
</feature>
<dbReference type="FunFam" id="3.40.640.10:FF:000004">
    <property type="entry name" value="Acetylornithine aminotransferase"/>
    <property type="match status" value="1"/>
</dbReference>
<dbReference type="NCBIfam" id="NF002325">
    <property type="entry name" value="PRK01278.1"/>
    <property type="match status" value="1"/>
</dbReference>
<evidence type="ECO:0000256" key="3">
    <source>
        <dbReference type="ARBA" id="ARBA00022679"/>
    </source>
</evidence>
<keyword evidence="5" id="KW-0963">Cytoplasm</keyword>
<feature type="binding site" evidence="5">
    <location>
        <position position="265"/>
    </location>
    <ligand>
        <name>pyridoxal 5'-phosphate</name>
        <dbReference type="ChEBI" id="CHEBI:597326"/>
    </ligand>
</feature>
<gene>
    <name evidence="5" type="primary">argD</name>
    <name evidence="6" type="ORF">DYI25_01275</name>
</gene>
<dbReference type="InterPro" id="IPR015421">
    <property type="entry name" value="PyrdxlP-dep_Trfase_major"/>
</dbReference>
<dbReference type="HAMAP" id="MF_01107">
    <property type="entry name" value="ArgD_aminotrans_3"/>
    <property type="match status" value="1"/>
</dbReference>
<feature type="binding site" evidence="5">
    <location>
        <position position="125"/>
    </location>
    <ligand>
        <name>N(2)-acetyl-L-ornithine</name>
        <dbReference type="ChEBI" id="CHEBI:57805"/>
    </ligand>
</feature>
<comment type="subunit">
    <text evidence="5">Homodimer.</text>
</comment>
<dbReference type="EC" id="2.6.1.11" evidence="5"/>
<keyword evidence="2 5" id="KW-0028">Amino-acid biosynthesis</keyword>
<protein>
    <recommendedName>
        <fullName evidence="5">Acetylornithine aminotransferase</fullName>
        <shortName evidence="5">ACOAT</shortName>
        <ecNumber evidence="5">2.6.1.11</ecNumber>
    </recommendedName>
</protein>
<dbReference type="AlphaFoldDB" id="A0A944GUM9"/>
<accession>A0A944GUM9</accession>
<reference evidence="6 7" key="1">
    <citation type="journal article" date="2021" name="Microorganisms">
        <title>Bacterial Dimethylsulfoniopropionate Biosynthesis in the East China Sea.</title>
        <authorList>
            <person name="Liu J."/>
            <person name="Zhang Y."/>
            <person name="Liu J."/>
            <person name="Zhong H."/>
            <person name="Williams B.T."/>
            <person name="Zheng Y."/>
            <person name="Curson A.R.J."/>
            <person name="Sun C."/>
            <person name="Sun H."/>
            <person name="Song D."/>
            <person name="Wagner Mackenzie B."/>
            <person name="Bermejo Martinez A."/>
            <person name="Todd J.D."/>
            <person name="Zhang X.H."/>
        </authorList>
    </citation>
    <scope>NUCLEOTIDE SEQUENCE [LARGE SCALE GENOMIC DNA]</scope>
    <source>
        <strain evidence="6 7">ESS08</strain>
    </source>
</reference>
<dbReference type="InterPro" id="IPR015422">
    <property type="entry name" value="PyrdxlP-dep_Trfase_small"/>
</dbReference>
<name>A0A944GUM9_9BACI</name>
<dbReference type="InterPro" id="IPR004636">
    <property type="entry name" value="AcOrn/SuccOrn_fam"/>
</dbReference>
<comment type="miscellaneous">
    <text evidence="5">May also have succinyldiaminopimelate aminotransferase activity, thus carrying out the corresponding step in lysine biosynthesis.</text>
</comment>
<dbReference type="InterPro" id="IPR015424">
    <property type="entry name" value="PyrdxlP-dep_Trfase"/>
</dbReference>
<dbReference type="PANTHER" id="PTHR11986">
    <property type="entry name" value="AMINOTRANSFERASE CLASS III"/>
    <property type="match status" value="1"/>
</dbReference>
<dbReference type="CDD" id="cd00610">
    <property type="entry name" value="OAT_like"/>
    <property type="match status" value="1"/>
</dbReference>
<dbReference type="GO" id="GO:0042802">
    <property type="term" value="F:identical protein binding"/>
    <property type="evidence" value="ECO:0007669"/>
    <property type="project" value="TreeGrafter"/>
</dbReference>
<feature type="modified residue" description="N6-(pyridoxal phosphate)lysine" evidence="5">
    <location>
        <position position="236"/>
    </location>
</feature>
<evidence type="ECO:0000313" key="6">
    <source>
        <dbReference type="EMBL" id="MBS8263063.1"/>
    </source>
</evidence>
<dbReference type="Proteomes" id="UP000761411">
    <property type="component" value="Unassembled WGS sequence"/>
</dbReference>
<dbReference type="PIRSF" id="PIRSF000521">
    <property type="entry name" value="Transaminase_4ab_Lys_Orn"/>
    <property type="match status" value="1"/>
</dbReference>
<sequence length="385" mass="41371">MSHLFPTYQRWEIEPEKAAGTILYGKDGQQYLDFTSGIGVCNLGHRPEAVEHAVKEQLELFWHVSNLFPQSIQEEAAKKLAEGSGLGCVFFANSGAEANEAAIKLARKATGRTKIITFLQSFHGRTFAGMAATGQDKIKQGFGSMLETFIHLPFNDLEALKNEIDSDTAAVMIEIVQGEGGIHVVTNEFIKEAAKLCAENGVLLIIDEIQTGIGRTGKPFAFQHFCIEPDIITVAKGLGNGLPIGAAIGKAELSEFFGPGSHGSTFGGNPISTAAAIAVMEIIFNEEFLKEASAKGRLLFELLHKDLGCMEVVKEIRGLGLMAGIELTVAAQPILAELRKSGLIALPAGEKVVRLLPPLNVTAEEIEKAVSLMKEIISKSKVTAK</sequence>
<dbReference type="InterPro" id="IPR050103">
    <property type="entry name" value="Class-III_PLP-dep_AT"/>
</dbReference>
<dbReference type="Gene3D" id="3.90.1150.10">
    <property type="entry name" value="Aspartate Aminotransferase, domain 1"/>
    <property type="match status" value="1"/>
</dbReference>
<dbReference type="NCBIfam" id="NF002797">
    <property type="entry name" value="PRK02936.1"/>
    <property type="match status" value="1"/>
</dbReference>
<dbReference type="InterPro" id="IPR005814">
    <property type="entry name" value="Aminotrans_3"/>
</dbReference>
<feature type="binding site" evidence="5">
    <location>
        <position position="122"/>
    </location>
    <ligand>
        <name>pyridoxal 5'-phosphate</name>
        <dbReference type="ChEBI" id="CHEBI:597326"/>
    </ligand>
</feature>
<dbReference type="GO" id="GO:0005737">
    <property type="term" value="C:cytoplasm"/>
    <property type="evidence" value="ECO:0007669"/>
    <property type="project" value="UniProtKB-SubCell"/>
</dbReference>
<dbReference type="PROSITE" id="PS00600">
    <property type="entry name" value="AA_TRANSFER_CLASS_3"/>
    <property type="match status" value="1"/>
</dbReference>
<evidence type="ECO:0000313" key="7">
    <source>
        <dbReference type="Proteomes" id="UP000761411"/>
    </source>
</evidence>
<dbReference type="SUPFAM" id="SSF53383">
    <property type="entry name" value="PLP-dependent transferases"/>
    <property type="match status" value="1"/>
</dbReference>
<dbReference type="GO" id="GO:0030170">
    <property type="term" value="F:pyridoxal phosphate binding"/>
    <property type="evidence" value="ECO:0007669"/>
    <property type="project" value="InterPro"/>
</dbReference>
<dbReference type="Pfam" id="PF00202">
    <property type="entry name" value="Aminotran_3"/>
    <property type="match status" value="1"/>
</dbReference>
<evidence type="ECO:0000256" key="1">
    <source>
        <dbReference type="ARBA" id="ARBA00022576"/>
    </source>
</evidence>
<dbReference type="PANTHER" id="PTHR11986:SF79">
    <property type="entry name" value="ACETYLORNITHINE AMINOTRANSFERASE, MITOCHONDRIAL"/>
    <property type="match status" value="1"/>
</dbReference>
<organism evidence="6 7">
    <name type="scientific">Mesobacillus boroniphilus</name>
    <dbReference type="NCBI Taxonomy" id="308892"/>
    <lineage>
        <taxon>Bacteria</taxon>
        <taxon>Bacillati</taxon>
        <taxon>Bacillota</taxon>
        <taxon>Bacilli</taxon>
        <taxon>Bacillales</taxon>
        <taxon>Bacillaceae</taxon>
        <taxon>Mesobacillus</taxon>
    </lineage>
</organism>
<dbReference type="GO" id="GO:0003992">
    <property type="term" value="F:N2-acetyl-L-ornithine:2-oxoglutarate 5-aminotransferase activity"/>
    <property type="evidence" value="ECO:0007669"/>
    <property type="project" value="UniProtKB-UniRule"/>
</dbReference>
<dbReference type="Gene3D" id="3.40.640.10">
    <property type="entry name" value="Type I PLP-dependent aspartate aminotransferase-like (Major domain)"/>
    <property type="match status" value="1"/>
</dbReference>
<comment type="subcellular location">
    <subcellularLocation>
        <location evidence="5">Cytoplasm</location>
    </subcellularLocation>
</comment>
<dbReference type="InterPro" id="IPR049704">
    <property type="entry name" value="Aminotrans_3_PPA_site"/>
</dbReference>
<evidence type="ECO:0000256" key="4">
    <source>
        <dbReference type="ARBA" id="ARBA00022898"/>
    </source>
</evidence>